<reference evidence="2" key="1">
    <citation type="journal article" date="2022" name="Nat. Commun.">
        <title>Chromosome evolution and the genetic basis of agronomically important traits in greater yam.</title>
        <authorList>
            <person name="Bredeson J.V."/>
            <person name="Lyons J.B."/>
            <person name="Oniyinde I.O."/>
            <person name="Okereke N.R."/>
            <person name="Kolade O."/>
            <person name="Nnabue I."/>
            <person name="Nwadili C.O."/>
            <person name="Hribova E."/>
            <person name="Parker M."/>
            <person name="Nwogha J."/>
            <person name="Shu S."/>
            <person name="Carlson J."/>
            <person name="Kariba R."/>
            <person name="Muthemba S."/>
            <person name="Knop K."/>
            <person name="Barton G.J."/>
            <person name="Sherwood A.V."/>
            <person name="Lopez-Montes A."/>
            <person name="Asiedu R."/>
            <person name="Jamnadass R."/>
            <person name="Muchugi A."/>
            <person name="Goodstein D."/>
            <person name="Egesi C.N."/>
            <person name="Featherston J."/>
            <person name="Asfaw A."/>
            <person name="Simpson G.G."/>
            <person name="Dolezel J."/>
            <person name="Hendre P.S."/>
            <person name="Van Deynze A."/>
            <person name="Kumar P.L."/>
            <person name="Obidiegwu J.E."/>
            <person name="Bhattacharjee R."/>
            <person name="Rokhsar D.S."/>
        </authorList>
    </citation>
    <scope>NUCLEOTIDE SEQUENCE [LARGE SCALE GENOMIC DNA]</scope>
    <source>
        <strain evidence="2">cv. TDa95/00328</strain>
    </source>
</reference>
<protein>
    <submittedName>
        <fullName evidence="1">Uncharacterized protein</fullName>
    </submittedName>
</protein>
<sequence length="104" mass="11637">MEIRHSSSEKLAAITLVLLAVLSPLYIDRKPPVELETESEGGGFILLLPLVLIFLVIAINITYVCDRRFMRCDPYLIHRVGGSSAGIVAILFILTFMLWFKSSL</sequence>
<comment type="caution">
    <text evidence="1">The sequence shown here is derived from an EMBL/GenBank/DDBJ whole genome shotgun (WGS) entry which is preliminary data.</text>
</comment>
<accession>A0ACB7W8J3</accession>
<evidence type="ECO:0000313" key="1">
    <source>
        <dbReference type="EMBL" id="KAH7683720.1"/>
    </source>
</evidence>
<keyword evidence="2" id="KW-1185">Reference proteome</keyword>
<proteinExistence type="predicted"/>
<dbReference type="EMBL" id="CM037015">
    <property type="protein sequence ID" value="KAH7683720.1"/>
    <property type="molecule type" value="Genomic_DNA"/>
</dbReference>
<gene>
    <name evidence="1" type="ORF">IHE45_05G201600</name>
</gene>
<dbReference type="Proteomes" id="UP000827976">
    <property type="component" value="Chromosome 5"/>
</dbReference>
<organism evidence="1 2">
    <name type="scientific">Dioscorea alata</name>
    <name type="common">Purple yam</name>
    <dbReference type="NCBI Taxonomy" id="55571"/>
    <lineage>
        <taxon>Eukaryota</taxon>
        <taxon>Viridiplantae</taxon>
        <taxon>Streptophyta</taxon>
        <taxon>Embryophyta</taxon>
        <taxon>Tracheophyta</taxon>
        <taxon>Spermatophyta</taxon>
        <taxon>Magnoliopsida</taxon>
        <taxon>Liliopsida</taxon>
        <taxon>Dioscoreales</taxon>
        <taxon>Dioscoreaceae</taxon>
        <taxon>Dioscorea</taxon>
    </lineage>
</organism>
<name>A0ACB7W8J3_DIOAL</name>
<evidence type="ECO:0000313" key="2">
    <source>
        <dbReference type="Proteomes" id="UP000827976"/>
    </source>
</evidence>